<feature type="non-terminal residue" evidence="2">
    <location>
        <position position="91"/>
    </location>
</feature>
<proteinExistence type="inferred from homology"/>
<evidence type="ECO:0000256" key="1">
    <source>
        <dbReference type="ARBA" id="ARBA00010169"/>
    </source>
</evidence>
<dbReference type="EMBL" id="JABDJR010000318">
    <property type="protein sequence ID" value="NNF06713.1"/>
    <property type="molecule type" value="Genomic_DNA"/>
</dbReference>
<dbReference type="InterPro" id="IPR015867">
    <property type="entry name" value="N-reg_PII/ATP_PRibTrfase_C"/>
</dbReference>
<dbReference type="InterPro" id="IPR011322">
    <property type="entry name" value="N-reg_PII-like_a/b"/>
</dbReference>
<evidence type="ECO:0000313" key="2">
    <source>
        <dbReference type="EMBL" id="NNF06713.1"/>
    </source>
</evidence>
<dbReference type="Gene3D" id="3.30.70.120">
    <property type="match status" value="1"/>
</dbReference>
<gene>
    <name evidence="2" type="ORF">HKN21_08130</name>
</gene>
<dbReference type="PANTHER" id="PTHR23419:SF8">
    <property type="entry name" value="FI09726P"/>
    <property type="match status" value="1"/>
</dbReference>
<comment type="similarity">
    <text evidence="1">Belongs to the CutA family.</text>
</comment>
<dbReference type="GO" id="GO:0005507">
    <property type="term" value="F:copper ion binding"/>
    <property type="evidence" value="ECO:0007669"/>
    <property type="project" value="TreeGrafter"/>
</dbReference>
<dbReference type="AlphaFoldDB" id="A0A7Y2H2H7"/>
<reference evidence="2 3" key="1">
    <citation type="submission" date="2020-03" db="EMBL/GenBank/DDBJ databases">
        <title>Metabolic flexibility allows generalist bacteria to become dominant in a frequently disturbed ecosystem.</title>
        <authorList>
            <person name="Chen Y.-J."/>
            <person name="Leung P.M."/>
            <person name="Bay S.K."/>
            <person name="Hugenholtz P."/>
            <person name="Kessler A.J."/>
            <person name="Shelley G."/>
            <person name="Waite D.W."/>
            <person name="Cook P.L."/>
            <person name="Greening C."/>
        </authorList>
    </citation>
    <scope>NUCLEOTIDE SEQUENCE [LARGE SCALE GENOMIC DNA]</scope>
    <source>
        <strain evidence="2">SS_bin_28</strain>
    </source>
</reference>
<comment type="caution">
    <text evidence="2">The sequence shown here is derived from an EMBL/GenBank/DDBJ whole genome shotgun (WGS) entry which is preliminary data.</text>
</comment>
<dbReference type="Pfam" id="PF03091">
    <property type="entry name" value="CutA1"/>
    <property type="match status" value="1"/>
</dbReference>
<sequence length="91" mass="10169">MTTAPSSEEGTRLAKILVEERLAACVSRVPAVHSHFRWEGEIQEATEELLVIKTHARRAPDLTRRLSEIHPYDVPEILVLPVAAGLPSYLE</sequence>
<accession>A0A7Y2H2H7</accession>
<dbReference type="PANTHER" id="PTHR23419">
    <property type="entry name" value="DIVALENT CATION TOLERANCE CUTA-RELATED"/>
    <property type="match status" value="1"/>
</dbReference>
<dbReference type="GO" id="GO:0010038">
    <property type="term" value="P:response to metal ion"/>
    <property type="evidence" value="ECO:0007669"/>
    <property type="project" value="InterPro"/>
</dbReference>
<dbReference type="InterPro" id="IPR004323">
    <property type="entry name" value="Ion_tolerance_CutA"/>
</dbReference>
<evidence type="ECO:0000313" key="3">
    <source>
        <dbReference type="Proteomes" id="UP000547674"/>
    </source>
</evidence>
<organism evidence="2 3">
    <name type="scientific">Eiseniibacteriota bacterium</name>
    <dbReference type="NCBI Taxonomy" id="2212470"/>
    <lineage>
        <taxon>Bacteria</taxon>
        <taxon>Candidatus Eiseniibacteriota</taxon>
    </lineage>
</organism>
<dbReference type="SUPFAM" id="SSF54913">
    <property type="entry name" value="GlnB-like"/>
    <property type="match status" value="1"/>
</dbReference>
<dbReference type="Proteomes" id="UP000547674">
    <property type="component" value="Unassembled WGS sequence"/>
</dbReference>
<name>A0A7Y2H2H7_UNCEI</name>
<protein>
    <submittedName>
        <fullName evidence="2">Divalent-cation tolerance protein CutA</fullName>
    </submittedName>
</protein>